<sequence length="160" mass="17172">MGAWRYRAAERGLLPEPGAGGLSLTACSDRIPTPPNCKAAWRVDAQCHMKVWRVLGAVPRLRRWAPDGLCANSRARTATRPTGEIPKSAKPKPASAQLGRFGSFQAEGEGQSQSKQEAGPQGAREGQEFACFPGVASPIFGPKVSCRTKRRELLSTGDLN</sequence>
<evidence type="ECO:0000313" key="2">
    <source>
        <dbReference type="EMBL" id="KFO28220.1"/>
    </source>
</evidence>
<dbReference type="EMBL" id="KN122787">
    <property type="protein sequence ID" value="KFO28220.1"/>
    <property type="molecule type" value="Genomic_DNA"/>
</dbReference>
<keyword evidence="3" id="KW-1185">Reference proteome</keyword>
<feature type="region of interest" description="Disordered" evidence="1">
    <location>
        <begin position="73"/>
        <end position="127"/>
    </location>
</feature>
<dbReference type="Proteomes" id="UP000028990">
    <property type="component" value="Unassembled WGS sequence"/>
</dbReference>
<organism evidence="2 3">
    <name type="scientific">Fukomys damarensis</name>
    <name type="common">Damaraland mole rat</name>
    <name type="synonym">Cryptomys damarensis</name>
    <dbReference type="NCBI Taxonomy" id="885580"/>
    <lineage>
        <taxon>Eukaryota</taxon>
        <taxon>Metazoa</taxon>
        <taxon>Chordata</taxon>
        <taxon>Craniata</taxon>
        <taxon>Vertebrata</taxon>
        <taxon>Euteleostomi</taxon>
        <taxon>Mammalia</taxon>
        <taxon>Eutheria</taxon>
        <taxon>Euarchontoglires</taxon>
        <taxon>Glires</taxon>
        <taxon>Rodentia</taxon>
        <taxon>Hystricomorpha</taxon>
        <taxon>Bathyergidae</taxon>
        <taxon>Fukomys</taxon>
    </lineage>
</organism>
<reference evidence="2 3" key="1">
    <citation type="submission" date="2013-11" db="EMBL/GenBank/DDBJ databases">
        <title>The Damaraland mole rat (Fukomys damarensis) genome and evolution of African mole rats.</title>
        <authorList>
            <person name="Gladyshev V.N."/>
            <person name="Fang X."/>
        </authorList>
    </citation>
    <scope>NUCLEOTIDE SEQUENCE [LARGE SCALE GENOMIC DNA]</scope>
    <source>
        <tissue evidence="2">Liver</tissue>
    </source>
</reference>
<evidence type="ECO:0000256" key="1">
    <source>
        <dbReference type="SAM" id="MobiDB-lite"/>
    </source>
</evidence>
<dbReference type="AlphaFoldDB" id="A0A091DDC0"/>
<evidence type="ECO:0000313" key="3">
    <source>
        <dbReference type="Proteomes" id="UP000028990"/>
    </source>
</evidence>
<protein>
    <submittedName>
        <fullName evidence="2">Uncharacterized protein</fullName>
    </submittedName>
</protein>
<accession>A0A091DDC0</accession>
<gene>
    <name evidence="2" type="ORF">H920_10377</name>
</gene>
<name>A0A091DDC0_FUKDA</name>
<proteinExistence type="predicted"/>
<dbReference type="PROSITE" id="PS51257">
    <property type="entry name" value="PROKAR_LIPOPROTEIN"/>
    <property type="match status" value="1"/>
</dbReference>